<reference evidence="1 2" key="1">
    <citation type="submission" date="2020-08" db="EMBL/GenBank/DDBJ databases">
        <title>Genomic Encyclopedia of Type Strains, Phase IV (KMG-IV): sequencing the most valuable type-strain genomes for metagenomic binning, comparative biology and taxonomic classification.</title>
        <authorList>
            <person name="Goeker M."/>
        </authorList>
    </citation>
    <scope>NUCLEOTIDE SEQUENCE [LARGE SCALE GENOMIC DNA]</scope>
    <source>
        <strain evidence="1 2">DSM 103526</strain>
    </source>
</reference>
<organism evidence="1 2">
    <name type="scientific">Anaerosolibacter carboniphilus</name>
    <dbReference type="NCBI Taxonomy" id="1417629"/>
    <lineage>
        <taxon>Bacteria</taxon>
        <taxon>Bacillati</taxon>
        <taxon>Bacillota</taxon>
        <taxon>Clostridia</taxon>
        <taxon>Peptostreptococcales</taxon>
        <taxon>Thermotaleaceae</taxon>
        <taxon>Anaerosolibacter</taxon>
    </lineage>
</organism>
<evidence type="ECO:0000313" key="2">
    <source>
        <dbReference type="Proteomes" id="UP000579281"/>
    </source>
</evidence>
<dbReference type="Proteomes" id="UP000579281">
    <property type="component" value="Unassembled WGS sequence"/>
</dbReference>
<dbReference type="EMBL" id="JACHEN010000003">
    <property type="protein sequence ID" value="MBB6214642.1"/>
    <property type="molecule type" value="Genomic_DNA"/>
</dbReference>
<dbReference type="RefSeq" id="WP_184308267.1">
    <property type="nucleotide sequence ID" value="NZ_JACHEN010000003.1"/>
</dbReference>
<comment type="caution">
    <text evidence="1">The sequence shown here is derived from an EMBL/GenBank/DDBJ whole genome shotgun (WGS) entry which is preliminary data.</text>
</comment>
<dbReference type="Pfam" id="PF09670">
    <property type="entry name" value="Cas_Cas02710"/>
    <property type="match status" value="1"/>
</dbReference>
<accession>A0A841KUP6</accession>
<dbReference type="AlphaFoldDB" id="A0A841KUP6"/>
<evidence type="ECO:0000313" key="1">
    <source>
        <dbReference type="EMBL" id="MBB6214642.1"/>
    </source>
</evidence>
<proteinExistence type="predicted"/>
<name>A0A841KUP6_9FIRM</name>
<keyword evidence="2" id="KW-1185">Reference proteome</keyword>
<sequence length="260" mass="30736">MNEEQRITLAYCLSRYDYSGAYDLLKDRDDVFQGIVSILDGCRYASNFDFTTAFEVVRFLSKERNIDISMKKWINEMENLARGVPEAIFSELLENTRIQLHNERYIDFVSRIYRLKEAILKYIFIRYHMEKSKITFSSEVLSKQSILKILRKKYKVFNPNLSYAITAYLQKYQGHDWRCNELIHILNSDKMNALMDLRNASVAGHGFRGINRRDISMIYGSIDQIIEDFIKILSGIDVHVQRKKYDRLNHYILEVIPSNN</sequence>
<gene>
    <name evidence="1" type="ORF">HNQ80_000725</name>
</gene>
<protein>
    <submittedName>
        <fullName evidence="1">Uncharacterized protein</fullName>
    </submittedName>
</protein>